<organism evidence="2 3">
    <name type="scientific">Iphiclides podalirius</name>
    <name type="common">scarce swallowtail</name>
    <dbReference type="NCBI Taxonomy" id="110791"/>
    <lineage>
        <taxon>Eukaryota</taxon>
        <taxon>Metazoa</taxon>
        <taxon>Ecdysozoa</taxon>
        <taxon>Arthropoda</taxon>
        <taxon>Hexapoda</taxon>
        <taxon>Insecta</taxon>
        <taxon>Pterygota</taxon>
        <taxon>Neoptera</taxon>
        <taxon>Endopterygota</taxon>
        <taxon>Lepidoptera</taxon>
        <taxon>Glossata</taxon>
        <taxon>Ditrysia</taxon>
        <taxon>Papilionoidea</taxon>
        <taxon>Papilionidae</taxon>
        <taxon>Papilioninae</taxon>
        <taxon>Iphiclides</taxon>
    </lineage>
</organism>
<feature type="compositionally biased region" description="Low complexity" evidence="1">
    <location>
        <begin position="30"/>
        <end position="40"/>
    </location>
</feature>
<name>A0ABN8I6K1_9NEOP</name>
<accession>A0ABN8I6K1</accession>
<reference evidence="2" key="1">
    <citation type="submission" date="2022-03" db="EMBL/GenBank/DDBJ databases">
        <authorList>
            <person name="Martin H S."/>
        </authorList>
    </citation>
    <scope>NUCLEOTIDE SEQUENCE</scope>
</reference>
<dbReference type="EMBL" id="OW152829">
    <property type="protein sequence ID" value="CAH2047538.1"/>
    <property type="molecule type" value="Genomic_DNA"/>
</dbReference>
<gene>
    <name evidence="2" type="ORF">IPOD504_LOCUS5823</name>
</gene>
<keyword evidence="3" id="KW-1185">Reference proteome</keyword>
<dbReference type="Proteomes" id="UP000837857">
    <property type="component" value="Chromosome 17"/>
</dbReference>
<feature type="region of interest" description="Disordered" evidence="1">
    <location>
        <begin position="20"/>
        <end position="43"/>
    </location>
</feature>
<evidence type="ECO:0000313" key="2">
    <source>
        <dbReference type="EMBL" id="CAH2047538.1"/>
    </source>
</evidence>
<evidence type="ECO:0000313" key="3">
    <source>
        <dbReference type="Proteomes" id="UP000837857"/>
    </source>
</evidence>
<evidence type="ECO:0000256" key="1">
    <source>
        <dbReference type="SAM" id="MobiDB-lite"/>
    </source>
</evidence>
<proteinExistence type="predicted"/>
<feature type="non-terminal residue" evidence="2">
    <location>
        <position position="72"/>
    </location>
</feature>
<sequence>MDLRRTGYSVENDIASIERDTSKKLCGQPANSRSSRAAASGKNRVGRIAEASVRPRYKLFPRTRVCINSGPG</sequence>
<protein>
    <submittedName>
        <fullName evidence="2">Uncharacterized protein</fullName>
    </submittedName>
</protein>